<comment type="similarity">
    <text evidence="3">Belongs to the TRAFAC class myosin-kinesin ATPase superfamily. Kinesin family.</text>
</comment>
<sequence>SIIVEDDTDKNDVLRHKRGADKQYSFDVVFTENSTQEEVYEITTKPLVKDVLNGTINSLRKSGSVMRKAGSGYPRKTKHEQIENVRQRTINPPKKPGDWIINRATQKELSLSSLQNFLCLRILGLRFCTKN</sequence>
<evidence type="ECO:0000313" key="6">
    <source>
        <dbReference type="Proteomes" id="UP000801492"/>
    </source>
</evidence>
<dbReference type="OrthoDB" id="3176171at2759"/>
<dbReference type="AlphaFoldDB" id="A0A8K0GIM4"/>
<reference evidence="5" key="1">
    <citation type="submission" date="2019-08" db="EMBL/GenBank/DDBJ databases">
        <title>The genome of the North American firefly Photinus pyralis.</title>
        <authorList>
            <consortium name="Photinus pyralis genome working group"/>
            <person name="Fallon T.R."/>
            <person name="Sander Lower S.E."/>
            <person name="Weng J.-K."/>
        </authorList>
    </citation>
    <scope>NUCLEOTIDE SEQUENCE</scope>
    <source>
        <strain evidence="5">TRF0915ILg1</strain>
        <tissue evidence="5">Whole body</tissue>
    </source>
</reference>
<dbReference type="Pfam" id="PF00225">
    <property type="entry name" value="Kinesin"/>
    <property type="match status" value="1"/>
</dbReference>
<dbReference type="InterPro" id="IPR001752">
    <property type="entry name" value="Kinesin_motor_dom"/>
</dbReference>
<feature type="domain" description="Kinesin motor" evidence="4">
    <location>
        <begin position="1"/>
        <end position="54"/>
    </location>
</feature>
<proteinExistence type="inferred from homology"/>
<name>A0A8K0GIM4_IGNLU</name>
<gene>
    <name evidence="5" type="ORF">ILUMI_06852</name>
</gene>
<comment type="caution">
    <text evidence="5">The sequence shown here is derived from an EMBL/GenBank/DDBJ whole genome shotgun (WGS) entry which is preliminary data.</text>
</comment>
<evidence type="ECO:0000259" key="4">
    <source>
        <dbReference type="PROSITE" id="PS50067"/>
    </source>
</evidence>
<dbReference type="InterPro" id="IPR027417">
    <property type="entry name" value="P-loop_NTPase"/>
</dbReference>
<dbReference type="GO" id="GO:0008017">
    <property type="term" value="F:microtubule binding"/>
    <property type="evidence" value="ECO:0007669"/>
    <property type="project" value="InterPro"/>
</dbReference>
<feature type="non-terminal residue" evidence="5">
    <location>
        <position position="131"/>
    </location>
</feature>
<comment type="caution">
    <text evidence="3">Lacks conserved residue(s) required for the propagation of feature annotation.</text>
</comment>
<dbReference type="GO" id="GO:0005524">
    <property type="term" value="F:ATP binding"/>
    <property type="evidence" value="ECO:0007669"/>
    <property type="project" value="UniProtKB-KW"/>
</dbReference>
<dbReference type="InterPro" id="IPR036961">
    <property type="entry name" value="Kinesin_motor_dom_sf"/>
</dbReference>
<keyword evidence="1" id="KW-0547">Nucleotide-binding</keyword>
<keyword evidence="2" id="KW-0067">ATP-binding</keyword>
<keyword evidence="6" id="KW-1185">Reference proteome</keyword>
<evidence type="ECO:0000256" key="3">
    <source>
        <dbReference type="PROSITE-ProRule" id="PRU00283"/>
    </source>
</evidence>
<dbReference type="Proteomes" id="UP000801492">
    <property type="component" value="Unassembled WGS sequence"/>
</dbReference>
<dbReference type="EMBL" id="VTPC01002881">
    <property type="protein sequence ID" value="KAF2899323.1"/>
    <property type="molecule type" value="Genomic_DNA"/>
</dbReference>
<dbReference type="PROSITE" id="PS50067">
    <property type="entry name" value="KINESIN_MOTOR_2"/>
    <property type="match status" value="1"/>
</dbReference>
<dbReference type="Gene3D" id="3.40.850.10">
    <property type="entry name" value="Kinesin motor domain"/>
    <property type="match status" value="1"/>
</dbReference>
<organism evidence="5 6">
    <name type="scientific">Ignelater luminosus</name>
    <name type="common">Cucubano</name>
    <name type="synonym">Pyrophorus luminosus</name>
    <dbReference type="NCBI Taxonomy" id="2038154"/>
    <lineage>
        <taxon>Eukaryota</taxon>
        <taxon>Metazoa</taxon>
        <taxon>Ecdysozoa</taxon>
        <taxon>Arthropoda</taxon>
        <taxon>Hexapoda</taxon>
        <taxon>Insecta</taxon>
        <taxon>Pterygota</taxon>
        <taxon>Neoptera</taxon>
        <taxon>Endopterygota</taxon>
        <taxon>Coleoptera</taxon>
        <taxon>Polyphaga</taxon>
        <taxon>Elateriformia</taxon>
        <taxon>Elateroidea</taxon>
        <taxon>Elateridae</taxon>
        <taxon>Agrypninae</taxon>
        <taxon>Pyrophorini</taxon>
        <taxon>Ignelater</taxon>
    </lineage>
</organism>
<evidence type="ECO:0000256" key="2">
    <source>
        <dbReference type="ARBA" id="ARBA00022840"/>
    </source>
</evidence>
<dbReference type="GO" id="GO:0007018">
    <property type="term" value="P:microtubule-based movement"/>
    <property type="evidence" value="ECO:0007669"/>
    <property type="project" value="InterPro"/>
</dbReference>
<accession>A0A8K0GIM4</accession>
<evidence type="ECO:0000313" key="5">
    <source>
        <dbReference type="EMBL" id="KAF2899323.1"/>
    </source>
</evidence>
<dbReference type="GO" id="GO:0003777">
    <property type="term" value="F:microtubule motor activity"/>
    <property type="evidence" value="ECO:0007669"/>
    <property type="project" value="InterPro"/>
</dbReference>
<protein>
    <recommendedName>
        <fullName evidence="4">Kinesin motor domain-containing protein</fullName>
    </recommendedName>
</protein>
<dbReference type="SUPFAM" id="SSF52540">
    <property type="entry name" value="P-loop containing nucleoside triphosphate hydrolases"/>
    <property type="match status" value="1"/>
</dbReference>
<evidence type="ECO:0000256" key="1">
    <source>
        <dbReference type="ARBA" id="ARBA00022741"/>
    </source>
</evidence>